<feature type="region of interest" description="Disordered" evidence="1">
    <location>
        <begin position="142"/>
        <end position="171"/>
    </location>
</feature>
<dbReference type="Proteomes" id="UP000066124">
    <property type="component" value="Chromosome"/>
</dbReference>
<dbReference type="AlphaFoldDB" id="A0A0K1IVG8"/>
<dbReference type="GeneID" id="25246570"/>
<organism evidence="2 3">
    <name type="scientific">Haloferax gibbonsii</name>
    <dbReference type="NCBI Taxonomy" id="35746"/>
    <lineage>
        <taxon>Archaea</taxon>
        <taxon>Methanobacteriati</taxon>
        <taxon>Methanobacteriota</taxon>
        <taxon>Stenosarchaea group</taxon>
        <taxon>Halobacteria</taxon>
        <taxon>Halobacteriales</taxon>
        <taxon>Haloferacaceae</taxon>
        <taxon>Haloferax</taxon>
    </lineage>
</organism>
<dbReference type="RefSeq" id="WP_050459547.1">
    <property type="nucleotide sequence ID" value="NZ_CP011947.1"/>
</dbReference>
<dbReference type="KEGG" id="hgi:ABY42_11410"/>
<reference evidence="3" key="1">
    <citation type="journal article" date="2015" name="J. Biotechnol.">
        <title>Complete genome sequence of Haloferax gibbonsii strain ARA6, a potential producer of polyhydroxyalkanoates and halocins isolated from Araruama, Rio de Janeiro, Brasil.</title>
        <authorList>
            <person name="Pinto L.H."/>
            <person name="D'Alincourt Carvalho-Assef A.P."/>
            <person name="Vieira R.P."/>
            <person name="Clementino M.M."/>
            <person name="Albano R.M."/>
        </authorList>
    </citation>
    <scope>NUCLEOTIDE SEQUENCE [LARGE SCALE GENOMIC DNA]</scope>
    <source>
        <strain evidence="3">ARA6</strain>
    </source>
</reference>
<name>A0A0K1IVG8_HALGI</name>
<accession>A0A0K1IVG8</accession>
<feature type="compositionally biased region" description="Acidic residues" evidence="1">
    <location>
        <begin position="153"/>
        <end position="167"/>
    </location>
</feature>
<evidence type="ECO:0000256" key="1">
    <source>
        <dbReference type="SAM" id="MobiDB-lite"/>
    </source>
</evidence>
<proteinExistence type="predicted"/>
<dbReference type="PATRIC" id="fig|35746.4.peg.2471"/>
<gene>
    <name evidence="2" type="ORF">ABY42_11410</name>
</gene>
<evidence type="ECO:0000313" key="2">
    <source>
        <dbReference type="EMBL" id="AKU08305.1"/>
    </source>
</evidence>
<evidence type="ECO:0000313" key="3">
    <source>
        <dbReference type="Proteomes" id="UP000066124"/>
    </source>
</evidence>
<protein>
    <submittedName>
        <fullName evidence="2">Uncharacterized protein</fullName>
    </submittedName>
</protein>
<sequence length="366" mass="39832">MTAPPLTSVVSARTDVELAAVFERVWEARGYETRVRFRGPDVHVEAAGETPEGATRELRIWITTTGTVTADKTSAFVRRCERAGIEPYVAAVGGGRVAPDAHRRGLVVLDAPALAVEIRETGVESFVRDLAAREERPATNWLGERIEGRGGDGDDGTEAERDESENDDAGRITRREALKRAGAYVAGGLVTYLAVEQVSDFVQRSPKLRDAVARRAAWVDDRLPDVVLPTVEWSIPTPQPLSEESTLPNRTATVSTPANATAIPYADLRRNPESYAGTAVTYTGRVEETLERDGVRLALVAVEDDRGRPSGDVVARWPAGRFFEDDIGFRLLADERVRLWGVVAGEGSISGGVQYPRIDVSVLEKA</sequence>
<dbReference type="EMBL" id="CP011947">
    <property type="protein sequence ID" value="AKU08305.1"/>
    <property type="molecule type" value="Genomic_DNA"/>
</dbReference>